<dbReference type="InterPro" id="IPR022038">
    <property type="entry name" value="Ig-like_bact"/>
</dbReference>
<feature type="compositionally biased region" description="Polar residues" evidence="1">
    <location>
        <begin position="183"/>
        <end position="198"/>
    </location>
</feature>
<feature type="region of interest" description="Disordered" evidence="1">
    <location>
        <begin position="155"/>
        <end position="202"/>
    </location>
</feature>
<dbReference type="Pfam" id="PF13750">
    <property type="entry name" value="Big_3_3"/>
    <property type="match status" value="1"/>
</dbReference>
<accession>A0A0P1IRD5</accession>
<feature type="transmembrane region" description="Helical" evidence="2">
    <location>
        <begin position="35"/>
        <end position="55"/>
    </location>
</feature>
<dbReference type="NCBIfam" id="NF033510">
    <property type="entry name" value="Ca_tandemer"/>
    <property type="match status" value="8"/>
</dbReference>
<evidence type="ECO:0000259" key="3">
    <source>
        <dbReference type="Pfam" id="PF13750"/>
    </source>
</evidence>
<keyword evidence="2" id="KW-0472">Membrane</keyword>
<feature type="compositionally biased region" description="Pro residues" evidence="1">
    <location>
        <begin position="169"/>
        <end position="178"/>
    </location>
</feature>
<dbReference type="Gene3D" id="2.60.40.10">
    <property type="entry name" value="Immunoglobulins"/>
    <property type="match status" value="8"/>
</dbReference>
<dbReference type="AlphaFoldDB" id="A0A0P1IRD5"/>
<dbReference type="STRING" id="1715692.RUE5091_01869"/>
<dbReference type="EMBL" id="CYUD01000005">
    <property type="protein sequence ID" value="CUJ97953.1"/>
    <property type="molecule type" value="Genomic_DNA"/>
</dbReference>
<keyword evidence="2" id="KW-1133">Transmembrane helix</keyword>
<evidence type="ECO:0000256" key="1">
    <source>
        <dbReference type="SAM" id="MobiDB-lite"/>
    </source>
</evidence>
<dbReference type="Proteomes" id="UP000051260">
    <property type="component" value="Unassembled WGS sequence"/>
</dbReference>
<gene>
    <name evidence="4" type="ORF">RUE5091_01869</name>
</gene>
<reference evidence="5" key="1">
    <citation type="submission" date="2015-09" db="EMBL/GenBank/DDBJ databases">
        <authorList>
            <person name="Rodrigo-Torres L."/>
            <person name="Arahal D.R."/>
        </authorList>
    </citation>
    <scope>NUCLEOTIDE SEQUENCE [LARGE SCALE GENOMIC DNA]</scope>
    <source>
        <strain evidence="5">CECT 5091</strain>
    </source>
</reference>
<evidence type="ECO:0000313" key="5">
    <source>
        <dbReference type="Proteomes" id="UP000051260"/>
    </source>
</evidence>
<evidence type="ECO:0000313" key="4">
    <source>
        <dbReference type="EMBL" id="CUJ97953.1"/>
    </source>
</evidence>
<feature type="domain" description="Ig-like" evidence="3">
    <location>
        <begin position="633"/>
        <end position="769"/>
    </location>
</feature>
<name>A0A0P1IRD5_9RHOB</name>
<keyword evidence="5" id="KW-1185">Reference proteome</keyword>
<dbReference type="InterPro" id="IPR013783">
    <property type="entry name" value="Ig-like_fold"/>
</dbReference>
<evidence type="ECO:0000256" key="2">
    <source>
        <dbReference type="SAM" id="Phobius"/>
    </source>
</evidence>
<keyword evidence="2" id="KW-0812">Transmembrane</keyword>
<protein>
    <recommendedName>
        <fullName evidence="3">Ig-like domain-containing protein</fullName>
    </recommendedName>
</protein>
<organism evidence="4 5">
    <name type="scientific">Ruegeria denitrificans</name>
    <dbReference type="NCBI Taxonomy" id="1715692"/>
    <lineage>
        <taxon>Bacteria</taxon>
        <taxon>Pseudomonadati</taxon>
        <taxon>Pseudomonadota</taxon>
        <taxon>Alphaproteobacteria</taxon>
        <taxon>Rhodobacterales</taxon>
        <taxon>Roseobacteraceae</taxon>
        <taxon>Ruegeria</taxon>
    </lineage>
</organism>
<sequence>MTKEPESKINPADTQPDFERKRNLRQWIDGKMRRWAGRGIVGGLGSTILALPALAQATIEELYAFQFAETIPGVRSVKLLDNGDVLLKMADGRKMIVAAENVQVLDSGAVMIAEGAIAEIAQFSLAEAGGAAAAGGLSGATAALGGLGLAGAAAAAGGGGGGGDDDATPAPPPPPPSHPILNLSGSQSNMLSSTSTGFTAPEGTETVEVTIGSLTKTVTPADDGTWSVSLTSAEAEALPQGVQTVTIRNLDAEGAELTTETVTFAVDTIPPTLTITGFSDGAVMNAPEQATDLQVTGSTNAEDGQTVVVALNGQTYSGTVTGGQWSVTVPAADLSALPDGATIAVTADVIDQAGNTATQAGASFETDFTAPTITLDPISGGSIELIDIGSDLTLTGSTTAVDGQSVTVTFNGQTYSATATGGTWSATVPSADLASLTNGVPAVVNVTVSDAAGNISVPASASVPVDLTGPSVAISPLSVGGALNAAEIGADLTVSGTTANVEDGQQVTVTLNGQTYTDTVSGGSWSVTVPAVDLAALADGGSFTVTADVSDTDGLAAPQASASLAKDVTAPALSIDSFSDGTVLNATEQGTDLTITGSTTAEDGQLVTVSMNGQTYTGTASGGAWSVTVPAADLAALSDGVTVPVTADVSDAAGNPAAQASNSFDTDFTAPSVTIAGLSDGAVMNAAEQGTDLTVSGTSDTADGTIVTVEIVQPDGTVDVTGTATVNGGTWTYTAAASDLGALQGGITYDVEATVSDTAGNSTQGTGSFVTDFTAPTVTLDPLPVGAELDVTEQTSDLTITGTTSAEDGQTVSVALNGQTYTGTASGGTWSTTVPAGDLATLSDSTGFPISASVTDQAGNPATPATTTLTTDFRPVLTVNPVGSNNAVSVVDAQASGVTVSGTSVGLSAGQAVDITLNGGSVGSATVGADGSWSLAVPASAFSGINAGDDLDFAADATVSGGPDPLTATDENTAHESTAYVVTQAGVTGNTVTFEIYADPDRDISSGLAMTADLGFDPSVVTFDTGSDLGNGAFDFFVSNPIGGDVIRFAGAATTFTDLSQPLVTFEMTVVDPSQPIELTITTPDGGPSVYQIGTNGDDTLIATDVDNVIHGQDGDDAIDVSDVGRDVIVFEADPAANGVDTVTGFTIGPATDATDAVMFSGLNIGTLRGDGTDVETLAVGDAIGADTGIVGLTTTLGNLSENTIETAVESLTGVQAGDEIYVMATDGTDSVLVKVDYSAPNSAAVETVAHFTGLDDLSSLSADNILHTDPTGATA</sequence>
<proteinExistence type="predicted"/>